<keyword evidence="3" id="KW-1185">Reference proteome</keyword>
<reference evidence="2 3" key="1">
    <citation type="submission" date="2019-04" db="EMBL/GenBank/DDBJ databases">
        <title>Lampropedia sp YIM MLB12 draf genome.</title>
        <authorList>
            <person name="Wang Y.-X."/>
        </authorList>
    </citation>
    <scope>NUCLEOTIDE SEQUENCE [LARGE SCALE GENOMIC DNA]</scope>
    <source>
        <strain evidence="2 3">YIM MLB12</strain>
    </source>
</reference>
<proteinExistence type="predicted"/>
<dbReference type="Proteomes" id="UP000306236">
    <property type="component" value="Unassembled WGS sequence"/>
</dbReference>
<dbReference type="AlphaFoldDB" id="A0A4V3YWJ9"/>
<dbReference type="CDD" id="cd16936">
    <property type="entry name" value="HATPase_RsbW-like"/>
    <property type="match status" value="1"/>
</dbReference>
<feature type="domain" description="Histidine kinase/HSP90-like ATPase" evidence="1">
    <location>
        <begin position="19"/>
        <end position="141"/>
    </location>
</feature>
<keyword evidence="2" id="KW-0547">Nucleotide-binding</keyword>
<evidence type="ECO:0000259" key="1">
    <source>
        <dbReference type="Pfam" id="PF13581"/>
    </source>
</evidence>
<organism evidence="2 3">
    <name type="scientific">Lampropedia aestuarii</name>
    <dbReference type="NCBI Taxonomy" id="2562762"/>
    <lineage>
        <taxon>Bacteria</taxon>
        <taxon>Pseudomonadati</taxon>
        <taxon>Pseudomonadota</taxon>
        <taxon>Betaproteobacteria</taxon>
        <taxon>Burkholderiales</taxon>
        <taxon>Comamonadaceae</taxon>
        <taxon>Lampropedia</taxon>
    </lineage>
</organism>
<comment type="caution">
    <text evidence="2">The sequence shown here is derived from an EMBL/GenBank/DDBJ whole genome shotgun (WGS) entry which is preliminary data.</text>
</comment>
<dbReference type="RefSeq" id="WP_136407434.1">
    <property type="nucleotide sequence ID" value="NZ_JARXRQ010000006.1"/>
</dbReference>
<dbReference type="InterPro" id="IPR003594">
    <property type="entry name" value="HATPase_dom"/>
</dbReference>
<gene>
    <name evidence="2" type="ORF">E8K88_14705</name>
</gene>
<dbReference type="EMBL" id="SSWX01000022">
    <property type="protein sequence ID" value="THJ31562.1"/>
    <property type="molecule type" value="Genomic_DNA"/>
</dbReference>
<evidence type="ECO:0000313" key="2">
    <source>
        <dbReference type="EMBL" id="THJ31562.1"/>
    </source>
</evidence>
<dbReference type="Gene3D" id="3.30.565.10">
    <property type="entry name" value="Histidine kinase-like ATPase, C-terminal domain"/>
    <property type="match status" value="1"/>
</dbReference>
<protein>
    <submittedName>
        <fullName evidence="2">ATP-binding protein</fullName>
    </submittedName>
</protein>
<dbReference type="GO" id="GO:0005524">
    <property type="term" value="F:ATP binding"/>
    <property type="evidence" value="ECO:0007669"/>
    <property type="project" value="UniProtKB-KW"/>
</dbReference>
<dbReference type="OrthoDB" id="327549at2"/>
<accession>A0A4V3YWJ9</accession>
<dbReference type="Pfam" id="PF13581">
    <property type="entry name" value="HATPase_c_2"/>
    <property type="match status" value="1"/>
</dbReference>
<name>A0A4V3YWJ9_9BURK</name>
<evidence type="ECO:0000313" key="3">
    <source>
        <dbReference type="Proteomes" id="UP000306236"/>
    </source>
</evidence>
<sequence length="146" mass="15834">MTNSRQLGHYTLEPVLVEIAGAIEWLESLAQQHGWSQRTQYGLTLSADEALTNIVSYGFGEGVPVEPILLTCSSMGEEVILRIEDAGAAFDPTRQTPAELDALLASLEDAVAGGHGLRLMLHFLSGLDYQRAQGRNVLTLRILAQS</sequence>
<dbReference type="InterPro" id="IPR036890">
    <property type="entry name" value="HATPase_C_sf"/>
</dbReference>
<keyword evidence="2" id="KW-0067">ATP-binding</keyword>